<dbReference type="Pfam" id="PF17765">
    <property type="entry name" value="MLTR_LBD"/>
    <property type="match status" value="1"/>
</dbReference>
<reference evidence="3" key="1">
    <citation type="submission" date="2017-11" db="EMBL/GenBank/DDBJ databases">
        <authorList>
            <person name="Kuznetsova I."/>
            <person name="Sazanova A."/>
            <person name="Chirak E."/>
            <person name="Safronova V."/>
            <person name="Willems A."/>
        </authorList>
    </citation>
    <scope>NUCLEOTIDE SEQUENCE [LARGE SCALE GENOMIC DNA]</scope>
    <source>
        <strain evidence="3">CCBAU 03422</strain>
    </source>
</reference>
<dbReference type="InterPro" id="IPR041413">
    <property type="entry name" value="MLTR_LBD"/>
</dbReference>
<dbReference type="Proteomes" id="UP000241764">
    <property type="component" value="Unassembled WGS sequence"/>
</dbReference>
<dbReference type="Gene3D" id="1.10.260.40">
    <property type="entry name" value="lambda repressor-like DNA-binding domains"/>
    <property type="match status" value="1"/>
</dbReference>
<dbReference type="OrthoDB" id="9785973at2"/>
<accession>A0A2P7BL29</accession>
<sequence length="295" mass="32521">MTAHCEKEVGETITSEVMDTLQVEWHPVRKWEASMEFGDQLKQWRSHRHLSQLDLALDAGISARHLSFLETGRARPSEGMIVRICETLELPFKIRNELFTAAGFAPRYLSAEREGIAGLPPLLRDTLLMILARHAPWPAVAFDADHNILAANDGFTGLADALGIGIAPGINMLALVLENGPVRSAIANWPEVAVLFLKRARNEARLYGPRSELARRIAIYENDAEFAALLRNDESERNPPPVITVQLRLGEAVTNWITTLTAFGSAQEVLTEGIFIEQYFPADDATPAIADSAGC</sequence>
<organism evidence="2 3">
    <name type="scientific">Phyllobacterium sophorae</name>
    <dbReference type="NCBI Taxonomy" id="1520277"/>
    <lineage>
        <taxon>Bacteria</taxon>
        <taxon>Pseudomonadati</taxon>
        <taxon>Pseudomonadota</taxon>
        <taxon>Alphaproteobacteria</taxon>
        <taxon>Hyphomicrobiales</taxon>
        <taxon>Phyllobacteriaceae</taxon>
        <taxon>Phyllobacterium</taxon>
    </lineage>
</organism>
<dbReference type="GO" id="GO:0003677">
    <property type="term" value="F:DNA binding"/>
    <property type="evidence" value="ECO:0007669"/>
    <property type="project" value="InterPro"/>
</dbReference>
<evidence type="ECO:0000313" key="2">
    <source>
        <dbReference type="EMBL" id="PSH67160.1"/>
    </source>
</evidence>
<dbReference type="SUPFAM" id="SSF47413">
    <property type="entry name" value="lambda repressor-like DNA-binding domains"/>
    <property type="match status" value="1"/>
</dbReference>
<comment type="caution">
    <text evidence="2">The sequence shown here is derived from an EMBL/GenBank/DDBJ whole genome shotgun (WGS) entry which is preliminary data.</text>
</comment>
<evidence type="ECO:0000313" key="3">
    <source>
        <dbReference type="Proteomes" id="UP000241764"/>
    </source>
</evidence>
<dbReference type="PANTHER" id="PTHR35010">
    <property type="entry name" value="BLL4672 PROTEIN-RELATED"/>
    <property type="match status" value="1"/>
</dbReference>
<feature type="domain" description="HTH cro/C1-type" evidence="1">
    <location>
        <begin position="41"/>
        <end position="95"/>
    </location>
</feature>
<dbReference type="PANTHER" id="PTHR35010:SF4">
    <property type="entry name" value="BLL5781 PROTEIN"/>
    <property type="match status" value="1"/>
</dbReference>
<dbReference type="SMART" id="SM00530">
    <property type="entry name" value="HTH_XRE"/>
    <property type="match status" value="1"/>
</dbReference>
<gene>
    <name evidence="2" type="ORF">CU103_02010</name>
</gene>
<evidence type="ECO:0000259" key="1">
    <source>
        <dbReference type="PROSITE" id="PS50943"/>
    </source>
</evidence>
<dbReference type="EMBL" id="PGGM01000001">
    <property type="protein sequence ID" value="PSH67160.1"/>
    <property type="molecule type" value="Genomic_DNA"/>
</dbReference>
<protein>
    <submittedName>
        <fullName evidence="2">XRE family transcriptional regulator</fullName>
    </submittedName>
</protein>
<dbReference type="PROSITE" id="PS50943">
    <property type="entry name" value="HTH_CROC1"/>
    <property type="match status" value="1"/>
</dbReference>
<name>A0A2P7BL29_9HYPH</name>
<dbReference type="CDD" id="cd00093">
    <property type="entry name" value="HTH_XRE"/>
    <property type="match status" value="1"/>
</dbReference>
<keyword evidence="3" id="KW-1185">Reference proteome</keyword>
<dbReference type="Pfam" id="PF13560">
    <property type="entry name" value="HTH_31"/>
    <property type="match status" value="1"/>
</dbReference>
<dbReference type="InterPro" id="IPR010982">
    <property type="entry name" value="Lambda_DNA-bd_dom_sf"/>
</dbReference>
<dbReference type="InterPro" id="IPR001387">
    <property type="entry name" value="Cro/C1-type_HTH"/>
</dbReference>
<proteinExistence type="predicted"/>
<dbReference type="Gene3D" id="3.30.450.180">
    <property type="match status" value="1"/>
</dbReference>
<dbReference type="AlphaFoldDB" id="A0A2P7BL29"/>